<dbReference type="InterPro" id="IPR051343">
    <property type="entry name" value="G-type_lectin_kinases/EP1-like"/>
</dbReference>
<dbReference type="FunFam" id="1.10.510.10:FF:001023">
    <property type="entry name" value="Os07g0541700 protein"/>
    <property type="match status" value="1"/>
</dbReference>
<evidence type="ECO:0000256" key="17">
    <source>
        <dbReference type="PIRNR" id="PIRNR000641"/>
    </source>
</evidence>
<dbReference type="PIRSF" id="PIRSF000641">
    <property type="entry name" value="SRK"/>
    <property type="match status" value="1"/>
</dbReference>
<dbReference type="EC" id="2.7.11.1" evidence="17"/>
<dbReference type="PANTHER" id="PTHR47976:SF108">
    <property type="entry name" value="G-TYPE LECTIN S-RECEPTOR-LIKE SERINE_THREONINE-PROTEIN KINASE LECRK1"/>
    <property type="match status" value="1"/>
</dbReference>
<keyword evidence="12" id="KW-1015">Disulfide bond</keyword>
<keyword evidence="2 17" id="KW-0723">Serine/threonine-protein kinase</keyword>
<evidence type="ECO:0000313" key="21">
    <source>
        <dbReference type="EMBL" id="KAJ9697871.1"/>
    </source>
</evidence>
<dbReference type="FunFam" id="3.30.200.20:FF:000059">
    <property type="entry name" value="S-receptor-like serine/threonine-protein kinase"/>
    <property type="match status" value="1"/>
</dbReference>
<dbReference type="PROSITE" id="PS50927">
    <property type="entry name" value="BULB_LECTIN"/>
    <property type="match status" value="1"/>
</dbReference>
<dbReference type="EMBL" id="JARBHA010000006">
    <property type="protein sequence ID" value="KAJ9697871.1"/>
    <property type="molecule type" value="Genomic_DNA"/>
</dbReference>
<evidence type="ECO:0000256" key="12">
    <source>
        <dbReference type="ARBA" id="ARBA00023157"/>
    </source>
</evidence>
<keyword evidence="22" id="KW-1185">Reference proteome</keyword>
<comment type="caution">
    <text evidence="21">The sequence shown here is derived from an EMBL/GenBank/DDBJ whole genome shotgun (WGS) entry which is preliminary data.</text>
</comment>
<keyword evidence="9 17" id="KW-0067">ATP-binding</keyword>
<dbReference type="GO" id="GO:0005524">
    <property type="term" value="F:ATP binding"/>
    <property type="evidence" value="ECO:0007669"/>
    <property type="project" value="UniProtKB-KW"/>
</dbReference>
<feature type="domain" description="Bulb-type lectin" evidence="20">
    <location>
        <begin position="75"/>
        <end position="194"/>
    </location>
</feature>
<dbReference type="GO" id="GO:0016020">
    <property type="term" value="C:membrane"/>
    <property type="evidence" value="ECO:0007669"/>
    <property type="project" value="UniProtKB-SubCell"/>
</dbReference>
<dbReference type="Gene3D" id="2.90.10.10">
    <property type="entry name" value="Bulb-type lectin domain"/>
    <property type="match status" value="2"/>
</dbReference>
<keyword evidence="7 17" id="KW-0547">Nucleotide-binding</keyword>
<dbReference type="PROSITE" id="PS50011">
    <property type="entry name" value="PROTEIN_KINASE_DOM"/>
    <property type="match status" value="1"/>
</dbReference>
<feature type="transmembrane region" description="Helical" evidence="18">
    <location>
        <begin position="50"/>
        <end position="70"/>
    </location>
</feature>
<keyword evidence="11 18" id="KW-0472">Membrane</keyword>
<dbReference type="Proteomes" id="UP001168098">
    <property type="component" value="Unassembled WGS sequence"/>
</dbReference>
<dbReference type="InterPro" id="IPR036426">
    <property type="entry name" value="Bulb-type_lectin_dom_sf"/>
</dbReference>
<proteinExistence type="inferred from homology"/>
<keyword evidence="3" id="KW-0245">EGF-like domain</keyword>
<protein>
    <recommendedName>
        <fullName evidence="17">Receptor-like serine/threonine-protein kinase</fullName>
        <ecNumber evidence="17">2.7.11.1</ecNumber>
    </recommendedName>
</protein>
<comment type="catalytic activity">
    <reaction evidence="15 17">
        <text>L-threonyl-[protein] + ATP = O-phospho-L-threonyl-[protein] + ADP + H(+)</text>
        <dbReference type="Rhea" id="RHEA:46608"/>
        <dbReference type="Rhea" id="RHEA-COMP:11060"/>
        <dbReference type="Rhea" id="RHEA-COMP:11605"/>
        <dbReference type="ChEBI" id="CHEBI:15378"/>
        <dbReference type="ChEBI" id="CHEBI:30013"/>
        <dbReference type="ChEBI" id="CHEBI:30616"/>
        <dbReference type="ChEBI" id="CHEBI:61977"/>
        <dbReference type="ChEBI" id="CHEBI:456216"/>
        <dbReference type="EC" id="2.7.11.1"/>
    </reaction>
</comment>
<evidence type="ECO:0000256" key="10">
    <source>
        <dbReference type="ARBA" id="ARBA00022989"/>
    </source>
</evidence>
<dbReference type="SUPFAM" id="SSF51110">
    <property type="entry name" value="alpha-D-mannose-specific plant lectins"/>
    <property type="match status" value="1"/>
</dbReference>
<evidence type="ECO:0000256" key="9">
    <source>
        <dbReference type="ARBA" id="ARBA00022840"/>
    </source>
</evidence>
<dbReference type="FunFam" id="2.90.10.10:FF:000041">
    <property type="entry name" value="Uncharacterized protein"/>
    <property type="match status" value="1"/>
</dbReference>
<evidence type="ECO:0000256" key="1">
    <source>
        <dbReference type="ARBA" id="ARBA00004479"/>
    </source>
</evidence>
<dbReference type="InterPro" id="IPR000719">
    <property type="entry name" value="Prot_kinase_dom"/>
</dbReference>
<comment type="similarity">
    <text evidence="17">Belongs to the protein kinase superfamily. Ser/Thr protein kinase family.</text>
</comment>
<keyword evidence="10 18" id="KW-1133">Transmembrane helix</keyword>
<dbReference type="PANTHER" id="PTHR47976">
    <property type="entry name" value="G-TYPE LECTIN S-RECEPTOR-LIKE SERINE/THREONINE-PROTEIN KINASE SD2-5"/>
    <property type="match status" value="1"/>
</dbReference>
<dbReference type="SUPFAM" id="SSF56112">
    <property type="entry name" value="Protein kinase-like (PK-like)"/>
    <property type="match status" value="1"/>
</dbReference>
<dbReference type="Gene3D" id="3.30.200.20">
    <property type="entry name" value="Phosphorylase Kinase, domain 1"/>
    <property type="match status" value="1"/>
</dbReference>
<comment type="subcellular location">
    <subcellularLocation>
        <location evidence="1">Membrane</location>
        <topology evidence="1">Single-pass type I membrane protein</topology>
    </subcellularLocation>
</comment>
<dbReference type="Pfam" id="PF00069">
    <property type="entry name" value="Pkinase"/>
    <property type="match status" value="1"/>
</dbReference>
<keyword evidence="14" id="KW-0325">Glycoprotein</keyword>
<dbReference type="Gene3D" id="1.10.510.10">
    <property type="entry name" value="Transferase(Phosphotransferase) domain 1"/>
    <property type="match status" value="1"/>
</dbReference>
<evidence type="ECO:0000256" key="6">
    <source>
        <dbReference type="ARBA" id="ARBA00022729"/>
    </source>
</evidence>
<accession>A0AA39DUB8</accession>
<dbReference type="AlphaFoldDB" id="A0AA39DUB8"/>
<organism evidence="21 22">
    <name type="scientific">Vitis rotundifolia</name>
    <name type="common">Muscadine grape</name>
    <dbReference type="NCBI Taxonomy" id="103349"/>
    <lineage>
        <taxon>Eukaryota</taxon>
        <taxon>Viridiplantae</taxon>
        <taxon>Streptophyta</taxon>
        <taxon>Embryophyta</taxon>
        <taxon>Tracheophyta</taxon>
        <taxon>Spermatophyta</taxon>
        <taxon>Magnoliopsida</taxon>
        <taxon>eudicotyledons</taxon>
        <taxon>Gunneridae</taxon>
        <taxon>Pentapetalae</taxon>
        <taxon>rosids</taxon>
        <taxon>Vitales</taxon>
        <taxon>Vitaceae</taxon>
        <taxon>Viteae</taxon>
        <taxon>Vitis</taxon>
    </lineage>
</organism>
<evidence type="ECO:0000256" key="13">
    <source>
        <dbReference type="ARBA" id="ARBA00023170"/>
    </source>
</evidence>
<evidence type="ECO:0000256" key="18">
    <source>
        <dbReference type="SAM" id="Phobius"/>
    </source>
</evidence>
<keyword evidence="5 18" id="KW-0812">Transmembrane</keyword>
<dbReference type="GO" id="GO:0004674">
    <property type="term" value="F:protein serine/threonine kinase activity"/>
    <property type="evidence" value="ECO:0007669"/>
    <property type="project" value="UniProtKB-KW"/>
</dbReference>
<evidence type="ECO:0000256" key="3">
    <source>
        <dbReference type="ARBA" id="ARBA00022536"/>
    </source>
</evidence>
<comment type="catalytic activity">
    <reaction evidence="16 17">
        <text>L-seryl-[protein] + ATP = O-phospho-L-seryl-[protein] + ADP + H(+)</text>
        <dbReference type="Rhea" id="RHEA:17989"/>
        <dbReference type="Rhea" id="RHEA-COMP:9863"/>
        <dbReference type="Rhea" id="RHEA-COMP:11604"/>
        <dbReference type="ChEBI" id="CHEBI:15378"/>
        <dbReference type="ChEBI" id="CHEBI:29999"/>
        <dbReference type="ChEBI" id="CHEBI:30616"/>
        <dbReference type="ChEBI" id="CHEBI:83421"/>
        <dbReference type="ChEBI" id="CHEBI:456216"/>
        <dbReference type="EC" id="2.7.11.1"/>
    </reaction>
</comment>
<dbReference type="Pfam" id="PF01453">
    <property type="entry name" value="B_lectin"/>
    <property type="match status" value="1"/>
</dbReference>
<evidence type="ECO:0000259" key="20">
    <source>
        <dbReference type="PROSITE" id="PS50927"/>
    </source>
</evidence>
<dbReference type="InterPro" id="IPR008271">
    <property type="entry name" value="Ser/Thr_kinase_AS"/>
</dbReference>
<feature type="domain" description="Protein kinase" evidence="19">
    <location>
        <begin position="481"/>
        <end position="741"/>
    </location>
</feature>
<dbReference type="SMART" id="SM00108">
    <property type="entry name" value="B_lectin"/>
    <property type="match status" value="1"/>
</dbReference>
<evidence type="ECO:0000256" key="2">
    <source>
        <dbReference type="ARBA" id="ARBA00022527"/>
    </source>
</evidence>
<evidence type="ECO:0000256" key="11">
    <source>
        <dbReference type="ARBA" id="ARBA00023136"/>
    </source>
</evidence>
<name>A0AA39DUB8_VITRO</name>
<reference evidence="21 22" key="1">
    <citation type="journal article" date="2023" name="BMC Biotechnol.">
        <title>Vitis rotundifolia cv Carlos genome sequencing.</title>
        <authorList>
            <person name="Huff M."/>
            <person name="Hulse-Kemp A."/>
            <person name="Scheffler B."/>
            <person name="Youngblood R."/>
            <person name="Simpson S."/>
            <person name="Babiker E."/>
            <person name="Staton M."/>
        </authorList>
    </citation>
    <scope>NUCLEOTIDE SEQUENCE [LARGE SCALE GENOMIC DNA]</scope>
    <source>
        <tissue evidence="21">Leaf</tissue>
    </source>
</reference>
<evidence type="ECO:0000256" key="16">
    <source>
        <dbReference type="ARBA" id="ARBA00048679"/>
    </source>
</evidence>
<keyword evidence="8 17" id="KW-0418">Kinase</keyword>
<dbReference type="InterPro" id="IPR001480">
    <property type="entry name" value="Bulb-type_lectin_dom"/>
</dbReference>
<evidence type="ECO:0000256" key="14">
    <source>
        <dbReference type="ARBA" id="ARBA00023180"/>
    </source>
</evidence>
<gene>
    <name evidence="21" type="ORF">PVL29_007141</name>
</gene>
<evidence type="ECO:0000256" key="7">
    <source>
        <dbReference type="ARBA" id="ARBA00022741"/>
    </source>
</evidence>
<keyword evidence="4 17" id="KW-0808">Transferase</keyword>
<sequence length="741" mass="83805">MKAAYFLVKWILKEHSSYLQWYKLHFDFCNSYQIFSFSLFKKIFSFYMDFSLPSALPLLIPFLLPFLSIAQIYSNITLGSSLTALDNNSFWASLSGDFAFGFQQIGAGGFLLAIWFNKVPEKTIIWSANRNNVVQSGSKVQLTTDGLFVLTDSTREQIWMADPAANGIAYAAMLDTGNFVLASQDSTNLWESFDRPTDTILLTQILNQGSKLVARSSDASYSSGRFMFALQTDGNLVMYSTDFPTDSANFAYWSTQAIGSGFQVIFNQSGHIYIVARKKSILSDVLSNEVSMRDFYQRAILEYDRVFRQYVYPKTAGSRSGRWPMAWSTLSSFIPDNICRIIRADTGSGACGFNSYCTQDDDKTLHCQCPPGYSFLDQQNEMKGCKQDFVPESCDEKSQKMAIFGGGKCWKKKIPLTNGRFDPSSGRKALIKVRKDNSTLQPRSEGLKKKDQKSKILQPHPVMVGTNPRIFTYNKLEEATNGFKDQLGRGAFGTVYKGVLNHENGNFIAVNKLDNMVKEGEQEFETEVKAIGRTNHKNLVQLLGFCNEGQNRLLVYEFMSNGSLATFLFGNSRPNWYKRIQIVLGTAKGLLYLHEECSTQIIHCDIKPQNILLDGFLTARISDFGLAKLLKTDQTMKMTAIRGTKGYVAPEWFKTVPITFKMVLAEWAYDYYHKGKLDLLLENDQETLDEMEMLEKFVMIAIWCIQEDPSRRPTMKKVIQMLEGAIQVPLPPDLSSSISSF</sequence>
<dbReference type="FunFam" id="2.90.10.10:FF:000013">
    <property type="entry name" value="G-type lectin S-receptor-like serine/threonine-protein kinase LECRK1"/>
    <property type="match status" value="1"/>
</dbReference>
<evidence type="ECO:0000256" key="5">
    <source>
        <dbReference type="ARBA" id="ARBA00022692"/>
    </source>
</evidence>
<evidence type="ECO:0000256" key="8">
    <source>
        <dbReference type="ARBA" id="ARBA00022777"/>
    </source>
</evidence>
<evidence type="ECO:0000313" key="22">
    <source>
        <dbReference type="Proteomes" id="UP001168098"/>
    </source>
</evidence>
<keyword evidence="13" id="KW-0675">Receptor</keyword>
<dbReference type="InterPro" id="IPR024171">
    <property type="entry name" value="SRK-like_kinase"/>
</dbReference>
<evidence type="ECO:0000256" key="15">
    <source>
        <dbReference type="ARBA" id="ARBA00047899"/>
    </source>
</evidence>
<dbReference type="SMART" id="SM00220">
    <property type="entry name" value="S_TKc"/>
    <property type="match status" value="1"/>
</dbReference>
<dbReference type="CDD" id="cd00028">
    <property type="entry name" value="B_lectin"/>
    <property type="match status" value="1"/>
</dbReference>
<evidence type="ECO:0000256" key="4">
    <source>
        <dbReference type="ARBA" id="ARBA00022679"/>
    </source>
</evidence>
<evidence type="ECO:0000259" key="19">
    <source>
        <dbReference type="PROSITE" id="PS50011"/>
    </source>
</evidence>
<dbReference type="InterPro" id="IPR011009">
    <property type="entry name" value="Kinase-like_dom_sf"/>
</dbReference>
<dbReference type="PROSITE" id="PS00108">
    <property type="entry name" value="PROTEIN_KINASE_ST"/>
    <property type="match status" value="1"/>
</dbReference>
<keyword evidence="6" id="KW-0732">Signal</keyword>